<dbReference type="SMART" id="SM00978">
    <property type="entry name" value="Tim44"/>
    <property type="match status" value="1"/>
</dbReference>
<dbReference type="PATRIC" id="fig|206506.3.peg.655"/>
<evidence type="ECO:0000259" key="4">
    <source>
        <dbReference type="SMART" id="SM00978"/>
    </source>
</evidence>
<evidence type="ECO:0000313" key="5">
    <source>
        <dbReference type="EMBL" id="KKO73252.1"/>
    </source>
</evidence>
<feature type="region of interest" description="Disordered" evidence="1">
    <location>
        <begin position="37"/>
        <end position="64"/>
    </location>
</feature>
<keyword evidence="2" id="KW-1133">Transmembrane helix</keyword>
<dbReference type="Proteomes" id="UP000078084">
    <property type="component" value="Unassembled WGS sequence"/>
</dbReference>
<evidence type="ECO:0000256" key="2">
    <source>
        <dbReference type="SAM" id="Phobius"/>
    </source>
</evidence>
<keyword evidence="2" id="KW-0812">Transmembrane</keyword>
<keyword evidence="3" id="KW-0732">Signal</keyword>
<proteinExistence type="predicted"/>
<feature type="compositionally biased region" description="Gly residues" evidence="1">
    <location>
        <begin position="154"/>
        <end position="164"/>
    </location>
</feature>
<dbReference type="Gene3D" id="3.10.450.240">
    <property type="match status" value="1"/>
</dbReference>
<feature type="domain" description="Tim44-like" evidence="4">
    <location>
        <begin position="195"/>
        <end position="322"/>
    </location>
</feature>
<gene>
    <name evidence="5" type="ORF">AAV32_02975</name>
</gene>
<feature type="chain" id="PRO_5007908765" evidence="3">
    <location>
        <begin position="25"/>
        <end position="329"/>
    </location>
</feature>
<accession>A0A171KWI5</accession>
<comment type="caution">
    <text evidence="5">The sequence shown here is derived from an EMBL/GenBank/DDBJ whole genome shotgun (WGS) entry which is preliminary data.</text>
</comment>
<feature type="transmembrane region" description="Helical" evidence="2">
    <location>
        <begin position="90"/>
        <end position="113"/>
    </location>
</feature>
<dbReference type="RefSeq" id="WP_068367347.1">
    <property type="nucleotide sequence ID" value="NZ_LBNE01000001.1"/>
</dbReference>
<evidence type="ECO:0000256" key="3">
    <source>
        <dbReference type="SAM" id="SignalP"/>
    </source>
</evidence>
<dbReference type="InterPro" id="IPR007379">
    <property type="entry name" value="Tim44-like_dom"/>
</dbReference>
<feature type="transmembrane region" description="Helical" evidence="2">
    <location>
        <begin position="119"/>
        <end position="137"/>
    </location>
</feature>
<dbReference type="InterPro" id="IPR032710">
    <property type="entry name" value="NTF2-like_dom_sf"/>
</dbReference>
<protein>
    <submittedName>
        <fullName evidence="5">Membrane protein</fullName>
    </submittedName>
</protein>
<keyword evidence="6" id="KW-1185">Reference proteome</keyword>
<name>A0A171KWI5_9BURK</name>
<dbReference type="PANTHER" id="PTHR41542:SF1">
    <property type="entry name" value="BLL5807 PROTEIN"/>
    <property type="match status" value="1"/>
</dbReference>
<evidence type="ECO:0000313" key="6">
    <source>
        <dbReference type="Proteomes" id="UP000078084"/>
    </source>
</evidence>
<sequence>MSRRFTKFCAAAVIALTGVAMVGASFDADARRMGGGGSFGRQSSNVMKQRQAVTPPAANTGANSARSAAAPAAAGAAAGAAATRSGMSRFLGPIAGIAAGLGLAALLSSMGLSGALLEFLSSALLIGLVVFAIMFIVRRLRGAGARPAMQGASAGAGAGTGGRGAQPAAPMWRESAQPAAAPAAAPVAAAAPAAAAAPVDPSWFIPADFDTHAFLQNAKSQFVAIQKLWDSGDVESLREYLTDDLLAELRSQITANAGGETSVVLLNAELLGVEQVSGGHLASVRFSGMLREQAGAEAFRFEEVWNLFKSADGGWMLAGIQQMNVDQQS</sequence>
<dbReference type="SUPFAM" id="SSF54427">
    <property type="entry name" value="NTF2-like"/>
    <property type="match status" value="1"/>
</dbReference>
<feature type="compositionally biased region" description="Polar residues" evidence="1">
    <location>
        <begin position="40"/>
        <end position="52"/>
    </location>
</feature>
<dbReference type="Pfam" id="PF04280">
    <property type="entry name" value="Tim44"/>
    <property type="match status" value="1"/>
</dbReference>
<organism evidence="5 6">
    <name type="scientific">Kerstersia gyiorum</name>
    <dbReference type="NCBI Taxonomy" id="206506"/>
    <lineage>
        <taxon>Bacteria</taxon>
        <taxon>Pseudomonadati</taxon>
        <taxon>Pseudomonadota</taxon>
        <taxon>Betaproteobacteria</taxon>
        <taxon>Burkholderiales</taxon>
        <taxon>Alcaligenaceae</taxon>
        <taxon>Kerstersia</taxon>
    </lineage>
</organism>
<evidence type="ECO:0000256" key="1">
    <source>
        <dbReference type="SAM" id="MobiDB-lite"/>
    </source>
</evidence>
<reference evidence="5 6" key="1">
    <citation type="submission" date="2015-04" db="EMBL/GenBank/DDBJ databases">
        <title>Genome sequence of Kerstersia gyiorum CG1.</title>
        <authorList>
            <person name="Greninger A.L."/>
            <person name="Kozyreva V."/>
            <person name="Chaturvedi V."/>
        </authorList>
    </citation>
    <scope>NUCLEOTIDE SEQUENCE [LARGE SCALE GENOMIC DNA]</scope>
    <source>
        <strain evidence="5 6">CG1</strain>
    </source>
</reference>
<dbReference type="PANTHER" id="PTHR41542">
    <property type="entry name" value="BLL5807 PROTEIN"/>
    <property type="match status" value="1"/>
</dbReference>
<feature type="signal peptide" evidence="3">
    <location>
        <begin position="1"/>
        <end position="24"/>
    </location>
</feature>
<keyword evidence="2" id="KW-0472">Membrane</keyword>
<dbReference type="AlphaFoldDB" id="A0A171KWI5"/>
<feature type="region of interest" description="Disordered" evidence="1">
    <location>
        <begin position="151"/>
        <end position="175"/>
    </location>
</feature>
<dbReference type="STRING" id="206506.AAV32_02975"/>
<dbReference type="EMBL" id="LBNE01000001">
    <property type="protein sequence ID" value="KKO73252.1"/>
    <property type="molecule type" value="Genomic_DNA"/>
</dbReference>